<organism>
    <name type="scientific">Branchiostoma floridae</name>
    <name type="common">Florida lancelet</name>
    <name type="synonym">Amphioxus</name>
    <dbReference type="NCBI Taxonomy" id="7739"/>
    <lineage>
        <taxon>Eukaryota</taxon>
        <taxon>Metazoa</taxon>
        <taxon>Chordata</taxon>
        <taxon>Cephalochordata</taxon>
        <taxon>Leptocardii</taxon>
        <taxon>Amphioxiformes</taxon>
        <taxon>Branchiostomatidae</taxon>
        <taxon>Branchiostoma</taxon>
    </lineage>
</organism>
<name>C3YDL1_BRAFL</name>
<dbReference type="EMBL" id="GG666503">
    <property type="protein sequence ID" value="EEN61822.1"/>
    <property type="molecule type" value="Genomic_DNA"/>
</dbReference>
<sequence>MQVCRTQEVSIMSLHLCKKGWLAHALGRLAAGVYCFTDIGCWPIVLADVRPMTSRADPKTSHCRSISAQQFKDELDKMPYILVRSNFDVPQEFDAKLSKLMSELTKMHEGYILSQVRVNKRMLLGGSADKCVYSDVRLADVLLSNEKDKERYYREIHNFLVGELGVEPARSAHVL</sequence>
<dbReference type="Gene3D" id="3.30.429.10">
    <property type="entry name" value="Macrophage Migration Inhibitory Factor"/>
    <property type="match status" value="1"/>
</dbReference>
<dbReference type="InterPro" id="IPR014347">
    <property type="entry name" value="Tautomerase/MIF_sf"/>
</dbReference>
<dbReference type="AlphaFoldDB" id="C3YDL1"/>
<gene>
    <name evidence="1" type="ORF">BRAFLDRAFT_84425</name>
</gene>
<evidence type="ECO:0000313" key="1">
    <source>
        <dbReference type="EMBL" id="EEN61822.1"/>
    </source>
</evidence>
<protein>
    <submittedName>
        <fullName evidence="1">Uncharacterized protein</fullName>
    </submittedName>
</protein>
<dbReference type="InParanoid" id="C3YDL1"/>
<accession>C3YDL1</accession>
<dbReference type="SUPFAM" id="SSF55331">
    <property type="entry name" value="Tautomerase/MIF"/>
    <property type="match status" value="1"/>
</dbReference>
<reference evidence="1" key="1">
    <citation type="journal article" date="2008" name="Nature">
        <title>The amphioxus genome and the evolution of the chordate karyotype.</title>
        <authorList>
            <consortium name="US DOE Joint Genome Institute (JGI-PGF)"/>
            <person name="Putnam N.H."/>
            <person name="Butts T."/>
            <person name="Ferrier D.E.K."/>
            <person name="Furlong R.F."/>
            <person name="Hellsten U."/>
            <person name="Kawashima T."/>
            <person name="Robinson-Rechavi M."/>
            <person name="Shoguchi E."/>
            <person name="Terry A."/>
            <person name="Yu J.-K."/>
            <person name="Benito-Gutierrez E.L."/>
            <person name="Dubchak I."/>
            <person name="Garcia-Fernandez J."/>
            <person name="Gibson-Brown J.J."/>
            <person name="Grigoriev I.V."/>
            <person name="Horton A.C."/>
            <person name="de Jong P.J."/>
            <person name="Jurka J."/>
            <person name="Kapitonov V.V."/>
            <person name="Kohara Y."/>
            <person name="Kuroki Y."/>
            <person name="Lindquist E."/>
            <person name="Lucas S."/>
            <person name="Osoegawa K."/>
            <person name="Pennacchio L.A."/>
            <person name="Salamov A.A."/>
            <person name="Satou Y."/>
            <person name="Sauka-Spengler T."/>
            <person name="Schmutz J."/>
            <person name="Shin-I T."/>
            <person name="Toyoda A."/>
            <person name="Bronner-Fraser M."/>
            <person name="Fujiyama A."/>
            <person name="Holland L.Z."/>
            <person name="Holland P.W.H."/>
            <person name="Satoh N."/>
            <person name="Rokhsar D.S."/>
        </authorList>
    </citation>
    <scope>NUCLEOTIDE SEQUENCE [LARGE SCALE GENOMIC DNA]</scope>
    <source>
        <strain evidence="1">S238N-H82</strain>
        <tissue evidence="1">Testes</tissue>
    </source>
</reference>
<proteinExistence type="predicted"/>